<reference evidence="2 3" key="1">
    <citation type="journal article" date="2013" name="Genome Announc.">
        <title>Draft Genome Sequence of Gallibacterium anatis bv. haemolytica 12656-12 Liver, an Isolate Obtained from the Liver of a Septicemic Chicken.</title>
        <authorList>
            <person name="Kudirkiene E."/>
            <person name="Christensen H."/>
            <person name="Bojesen A.M."/>
        </authorList>
    </citation>
    <scope>NUCLEOTIDE SEQUENCE [LARGE SCALE GENOMIC DNA]</scope>
    <source>
        <strain evidence="2">12656/12</strain>
    </source>
</reference>
<accession>U1I7M6</accession>
<dbReference type="AlphaFoldDB" id="U1I7M6"/>
<sequence length="192" mass="21638">MKGKTSGAFPSDQQGKAPSHYLTIPSETMTKSHSNKKRLTSAGNLSYFNTALSNSAEPRNSNLYKADKYTPLNACFFMRSTNTPQERPELHESPERLSMVTCYGKGFALCRVPCIAVFEPVTRYRQSLETFAVTLNNQYKEIAKMIYKFLLLGKKRLKIAILANSEQEARQRLNLPRDKAAFIAGIKGVQYV</sequence>
<evidence type="ECO:0000313" key="2">
    <source>
        <dbReference type="EMBL" id="ERF78244.1"/>
    </source>
</evidence>
<comment type="caution">
    <text evidence="2">The sequence shown here is derived from an EMBL/GenBank/DDBJ whole genome shotgun (WGS) entry which is preliminary data.</text>
</comment>
<evidence type="ECO:0008006" key="4">
    <source>
        <dbReference type="Google" id="ProtNLM"/>
    </source>
</evidence>
<evidence type="ECO:0000256" key="1">
    <source>
        <dbReference type="SAM" id="MobiDB-lite"/>
    </source>
</evidence>
<gene>
    <name evidence="2" type="ORF">N561_07270</name>
</gene>
<protein>
    <recommendedName>
        <fullName evidence="4">Host cell division inhibitor Icd-like protein</fullName>
    </recommendedName>
</protein>
<dbReference type="Proteomes" id="UP000016529">
    <property type="component" value="Unassembled WGS sequence"/>
</dbReference>
<feature type="region of interest" description="Disordered" evidence="1">
    <location>
        <begin position="1"/>
        <end position="20"/>
    </location>
</feature>
<proteinExistence type="predicted"/>
<name>U1I7M6_9PAST</name>
<dbReference type="RefSeq" id="WP_021461805.1">
    <property type="nucleotide sequence ID" value="NZ_AVOX01000029.1"/>
</dbReference>
<organism evidence="2 3">
    <name type="scientific">Gallibacterium anatis 12656/12</name>
    <dbReference type="NCBI Taxonomy" id="1195244"/>
    <lineage>
        <taxon>Bacteria</taxon>
        <taxon>Pseudomonadati</taxon>
        <taxon>Pseudomonadota</taxon>
        <taxon>Gammaproteobacteria</taxon>
        <taxon>Pasteurellales</taxon>
        <taxon>Pasteurellaceae</taxon>
        <taxon>Gallibacterium</taxon>
    </lineage>
</organism>
<evidence type="ECO:0000313" key="3">
    <source>
        <dbReference type="Proteomes" id="UP000016529"/>
    </source>
</evidence>
<dbReference type="PATRIC" id="fig|1195244.3.peg.1403"/>
<dbReference type="EMBL" id="AVOX01000029">
    <property type="protein sequence ID" value="ERF78244.1"/>
    <property type="molecule type" value="Genomic_DNA"/>
</dbReference>